<proteinExistence type="predicted"/>
<keyword evidence="1" id="KW-0812">Transmembrane</keyword>
<comment type="caution">
    <text evidence="2">The sequence shown here is derived from an EMBL/GenBank/DDBJ whole genome shotgun (WGS) entry which is preliminary data.</text>
</comment>
<keyword evidence="1" id="KW-0472">Membrane</keyword>
<name>A0A917HI51_9BACL</name>
<sequence>MKSNSYNDIERYRVISHFKVEKLVITCFVISVMVSVCISAFFALSEERDLVLSFIFYLLYTFPTVFLLGGTSSFLIEHKLRIPLIVKQNRILKYIYKLFLYMLAGSIGINIFWTVITLQIPSFTTLKEFFLLNDLGIIGGLIYYHFLLLFQVIGGVIEKKSGMENN</sequence>
<evidence type="ECO:0000313" key="3">
    <source>
        <dbReference type="Proteomes" id="UP000600247"/>
    </source>
</evidence>
<feature type="transmembrane region" description="Helical" evidence="1">
    <location>
        <begin position="98"/>
        <end position="116"/>
    </location>
</feature>
<feature type="transmembrane region" description="Helical" evidence="1">
    <location>
        <begin position="50"/>
        <end position="77"/>
    </location>
</feature>
<protein>
    <submittedName>
        <fullName evidence="2">Uncharacterized protein</fullName>
    </submittedName>
</protein>
<keyword evidence="1" id="KW-1133">Transmembrane helix</keyword>
<organism evidence="2 3">
    <name type="scientific">Paenibacillus radicis</name>
    <name type="common">ex Gao et al. 2016</name>
    <dbReference type="NCBI Taxonomy" id="1737354"/>
    <lineage>
        <taxon>Bacteria</taxon>
        <taxon>Bacillati</taxon>
        <taxon>Bacillota</taxon>
        <taxon>Bacilli</taxon>
        <taxon>Bacillales</taxon>
        <taxon>Paenibacillaceae</taxon>
        <taxon>Paenibacillus</taxon>
    </lineage>
</organism>
<keyword evidence="3" id="KW-1185">Reference proteome</keyword>
<gene>
    <name evidence="2" type="ORF">GCM10010918_39760</name>
</gene>
<feature type="transmembrane region" description="Helical" evidence="1">
    <location>
        <begin position="136"/>
        <end position="157"/>
    </location>
</feature>
<dbReference type="Proteomes" id="UP000600247">
    <property type="component" value="Unassembled WGS sequence"/>
</dbReference>
<dbReference type="RefSeq" id="WP_188890935.1">
    <property type="nucleotide sequence ID" value="NZ_BMHY01000008.1"/>
</dbReference>
<feature type="transmembrane region" description="Helical" evidence="1">
    <location>
        <begin position="23"/>
        <end position="44"/>
    </location>
</feature>
<accession>A0A917HI51</accession>
<dbReference type="EMBL" id="BMHY01000008">
    <property type="protein sequence ID" value="GGG78840.1"/>
    <property type="molecule type" value="Genomic_DNA"/>
</dbReference>
<dbReference type="AlphaFoldDB" id="A0A917HI51"/>
<reference evidence="2 3" key="1">
    <citation type="journal article" date="2014" name="Int. J. Syst. Evol. Microbiol.">
        <title>Complete genome sequence of Corynebacterium casei LMG S-19264T (=DSM 44701T), isolated from a smear-ripened cheese.</title>
        <authorList>
            <consortium name="US DOE Joint Genome Institute (JGI-PGF)"/>
            <person name="Walter F."/>
            <person name="Albersmeier A."/>
            <person name="Kalinowski J."/>
            <person name="Ruckert C."/>
        </authorList>
    </citation>
    <scope>NUCLEOTIDE SEQUENCE [LARGE SCALE GENOMIC DNA]</scope>
    <source>
        <strain evidence="2 3">CGMCC 1.15286</strain>
    </source>
</reference>
<evidence type="ECO:0000313" key="2">
    <source>
        <dbReference type="EMBL" id="GGG78840.1"/>
    </source>
</evidence>
<evidence type="ECO:0000256" key="1">
    <source>
        <dbReference type="SAM" id="Phobius"/>
    </source>
</evidence>